<dbReference type="PANTHER" id="PTHR43479">
    <property type="entry name" value="ACREF/ENVCD OPERON REPRESSOR-RELATED"/>
    <property type="match status" value="1"/>
</dbReference>
<evidence type="ECO:0000259" key="3">
    <source>
        <dbReference type="PROSITE" id="PS50977"/>
    </source>
</evidence>
<dbReference type="Gene3D" id="1.10.357.10">
    <property type="entry name" value="Tetracycline Repressor, domain 2"/>
    <property type="match status" value="1"/>
</dbReference>
<sequence>MPKFTDHEKEAIFETLLTKGKELFTAYGLKKTSLDMIVDACGIAKGSFYKFFDSKEELYFRILEREEAFRDAMLVDLQSSELPAREALRQMLKASFDHIAGNPFLLQLHERDEYEMLIRKLPKEMLAEHIQKDNAAAMAWITDWQRRGLLIQRSPEVIVGAIRSLVLLSLHQKEIGKELGAEVMDLLIEATADRLTRTY</sequence>
<dbReference type="Proteomes" id="UP001208017">
    <property type="component" value="Unassembled WGS sequence"/>
</dbReference>
<protein>
    <submittedName>
        <fullName evidence="4">TetR/AcrR family transcriptional regulator</fullName>
    </submittedName>
</protein>
<reference evidence="4 5" key="1">
    <citation type="submission" date="2022-11" db="EMBL/GenBank/DDBJ databases">
        <title>Study of microbial diversity in lake waters.</title>
        <authorList>
            <person name="Zhang J."/>
        </authorList>
    </citation>
    <scope>NUCLEOTIDE SEQUENCE [LARGE SCALE GENOMIC DNA]</scope>
    <source>
        <strain evidence="4 5">DT12</strain>
    </source>
</reference>
<dbReference type="InterPro" id="IPR023772">
    <property type="entry name" value="DNA-bd_HTH_TetR-type_CS"/>
</dbReference>
<keyword evidence="5" id="KW-1185">Reference proteome</keyword>
<gene>
    <name evidence="4" type="ORF">OS242_12405</name>
</gene>
<evidence type="ECO:0000313" key="4">
    <source>
        <dbReference type="EMBL" id="MCX7570761.1"/>
    </source>
</evidence>
<comment type="caution">
    <text evidence="4">The sequence shown here is derived from an EMBL/GenBank/DDBJ whole genome shotgun (WGS) entry which is preliminary data.</text>
</comment>
<name>A0ABT3X2T0_9BACL</name>
<dbReference type="Pfam" id="PF00440">
    <property type="entry name" value="TetR_N"/>
    <property type="match status" value="1"/>
</dbReference>
<organism evidence="4 5">
    <name type="scientific">Tumebacillus lacus</name>
    <dbReference type="NCBI Taxonomy" id="2995335"/>
    <lineage>
        <taxon>Bacteria</taxon>
        <taxon>Bacillati</taxon>
        <taxon>Bacillota</taxon>
        <taxon>Bacilli</taxon>
        <taxon>Bacillales</taxon>
        <taxon>Alicyclobacillaceae</taxon>
        <taxon>Tumebacillus</taxon>
    </lineage>
</organism>
<accession>A0ABT3X2T0</accession>
<keyword evidence="1 2" id="KW-0238">DNA-binding</keyword>
<dbReference type="SUPFAM" id="SSF46689">
    <property type="entry name" value="Homeodomain-like"/>
    <property type="match status" value="1"/>
</dbReference>
<dbReference type="InterPro" id="IPR001647">
    <property type="entry name" value="HTH_TetR"/>
</dbReference>
<dbReference type="PANTHER" id="PTHR43479:SF11">
    <property type="entry name" value="ACREF_ENVCD OPERON REPRESSOR-RELATED"/>
    <property type="match status" value="1"/>
</dbReference>
<evidence type="ECO:0000256" key="1">
    <source>
        <dbReference type="ARBA" id="ARBA00023125"/>
    </source>
</evidence>
<dbReference type="EMBL" id="JAPMLT010000006">
    <property type="protein sequence ID" value="MCX7570761.1"/>
    <property type="molecule type" value="Genomic_DNA"/>
</dbReference>
<dbReference type="PRINTS" id="PR00455">
    <property type="entry name" value="HTHTETR"/>
</dbReference>
<dbReference type="RefSeq" id="WP_267152014.1">
    <property type="nucleotide sequence ID" value="NZ_JAPMLT010000006.1"/>
</dbReference>
<dbReference type="PROSITE" id="PS50977">
    <property type="entry name" value="HTH_TETR_2"/>
    <property type="match status" value="1"/>
</dbReference>
<evidence type="ECO:0000313" key="5">
    <source>
        <dbReference type="Proteomes" id="UP001208017"/>
    </source>
</evidence>
<feature type="domain" description="HTH tetR-type" evidence="3">
    <location>
        <begin position="10"/>
        <end position="70"/>
    </location>
</feature>
<evidence type="ECO:0000256" key="2">
    <source>
        <dbReference type="PROSITE-ProRule" id="PRU00335"/>
    </source>
</evidence>
<dbReference type="InterPro" id="IPR009057">
    <property type="entry name" value="Homeodomain-like_sf"/>
</dbReference>
<proteinExistence type="predicted"/>
<dbReference type="PROSITE" id="PS01081">
    <property type="entry name" value="HTH_TETR_1"/>
    <property type="match status" value="1"/>
</dbReference>
<feature type="DNA-binding region" description="H-T-H motif" evidence="2">
    <location>
        <begin position="33"/>
        <end position="52"/>
    </location>
</feature>
<dbReference type="InterPro" id="IPR050624">
    <property type="entry name" value="HTH-type_Tx_Regulator"/>
</dbReference>